<evidence type="ECO:0000313" key="1">
    <source>
        <dbReference type="EMBL" id="QIZ20171.1"/>
    </source>
</evidence>
<dbReference type="Gene3D" id="1.10.10.10">
    <property type="entry name" value="Winged helix-like DNA-binding domain superfamily/Winged helix DNA-binding domain"/>
    <property type="match status" value="1"/>
</dbReference>
<evidence type="ECO:0008006" key="2">
    <source>
        <dbReference type="Google" id="ProtNLM"/>
    </source>
</evidence>
<reference evidence="1" key="1">
    <citation type="submission" date="2020-01" db="EMBL/GenBank/DDBJ databases">
        <title>Whole-genome sequencing for Comamonas testosteroni.</title>
        <authorList>
            <person name="Qin Y."/>
            <person name="Rui Y."/>
        </authorList>
    </citation>
    <scope>NUCLEOTIDE SEQUENCE</scope>
    <source>
        <strain evidence="1">NFYY023</strain>
        <plasmid evidence="1">pNFYY023-1</plasmid>
    </source>
</reference>
<keyword evidence="1" id="KW-0614">Plasmid</keyword>
<dbReference type="InterPro" id="IPR036390">
    <property type="entry name" value="WH_DNA-bd_sf"/>
</dbReference>
<name>A0A6H1Q063_COMTE</name>
<sequence>MQNKIEELLDNFVSTLASIVSMRLLDQETDVAFSEGPTFALLDARLLMKRPNGDGIEVAVDVLRTAYPRDVRVSMQKLLSYEASLQGSRSKPVLCVLADYMSPGSRELLKQAGISYCDSRGSMYFHHPTCFIEKDPGPKPRQSRRAFQIFTGAREQVIHALLIHSQRARNPDEAYISGTELAALAQTSPYTVSVTMQELEREELVKPLGKGPYQRRRLFNASALLDAWAASWVSRREAMTRWYAYTPTSNPMDIVMDAFNGRHGWAITGAAAANLAAPYLTSVDRVQVIVPPGASLPWSQELNCKPTNKGANIVMLEREGASVMFSNSYKNQTGSHLSSHFIQYLDLLDGYGRNKELAEVFRRQVLKI</sequence>
<proteinExistence type="predicted"/>
<accession>A0A6H1Q063</accession>
<dbReference type="InterPro" id="IPR036388">
    <property type="entry name" value="WH-like_DNA-bd_sf"/>
</dbReference>
<organism evidence="1">
    <name type="scientific">Comamonas testosteroni</name>
    <name type="common">Pseudomonas testosteroni</name>
    <dbReference type="NCBI Taxonomy" id="285"/>
    <lineage>
        <taxon>Bacteria</taxon>
        <taxon>Pseudomonadati</taxon>
        <taxon>Pseudomonadota</taxon>
        <taxon>Betaproteobacteria</taxon>
        <taxon>Burkholderiales</taxon>
        <taxon>Comamonadaceae</taxon>
        <taxon>Comamonas</taxon>
    </lineage>
</organism>
<geneLocation type="plasmid" evidence="1">
    <name>pNFYY023-1</name>
</geneLocation>
<dbReference type="SUPFAM" id="SSF46785">
    <property type="entry name" value="Winged helix' DNA-binding domain"/>
    <property type="match status" value="1"/>
</dbReference>
<dbReference type="AlphaFoldDB" id="A0A6H1Q063"/>
<dbReference type="EMBL" id="MT011984">
    <property type="protein sequence ID" value="QIZ20171.1"/>
    <property type="molecule type" value="Genomic_DNA"/>
</dbReference>
<protein>
    <recommendedName>
        <fullName evidence="2">HTH marR-type domain-containing protein</fullName>
    </recommendedName>
</protein>